<dbReference type="GO" id="GO:0005829">
    <property type="term" value="C:cytosol"/>
    <property type="evidence" value="ECO:0007669"/>
    <property type="project" value="TreeGrafter"/>
</dbReference>
<dbReference type="NCBIfam" id="TIGR00099">
    <property type="entry name" value="Cof-subfamily"/>
    <property type="match status" value="1"/>
</dbReference>
<evidence type="ECO:0000313" key="2">
    <source>
        <dbReference type="Proteomes" id="UP000295773"/>
    </source>
</evidence>
<dbReference type="PANTHER" id="PTHR10000">
    <property type="entry name" value="PHOSPHOSERINE PHOSPHATASE"/>
    <property type="match status" value="1"/>
</dbReference>
<dbReference type="Gene3D" id="3.30.1240.10">
    <property type="match status" value="1"/>
</dbReference>
<dbReference type="InterPro" id="IPR036412">
    <property type="entry name" value="HAD-like_sf"/>
</dbReference>
<dbReference type="SFLD" id="SFLDS00003">
    <property type="entry name" value="Haloacid_Dehalogenase"/>
    <property type="match status" value="1"/>
</dbReference>
<dbReference type="InterPro" id="IPR000150">
    <property type="entry name" value="Cof"/>
</dbReference>
<gene>
    <name evidence="1" type="ORF">EDD61_10855</name>
</gene>
<dbReference type="NCBIfam" id="TIGR01484">
    <property type="entry name" value="HAD-SF-IIB"/>
    <property type="match status" value="1"/>
</dbReference>
<dbReference type="AlphaFoldDB" id="A0A4R3TFW2"/>
<dbReference type="Pfam" id="PF08282">
    <property type="entry name" value="Hydrolase_3"/>
    <property type="match status" value="1"/>
</dbReference>
<dbReference type="GO" id="GO:0016791">
    <property type="term" value="F:phosphatase activity"/>
    <property type="evidence" value="ECO:0007669"/>
    <property type="project" value="TreeGrafter"/>
</dbReference>
<dbReference type="GO" id="GO:0000287">
    <property type="term" value="F:magnesium ion binding"/>
    <property type="evidence" value="ECO:0007669"/>
    <property type="project" value="TreeGrafter"/>
</dbReference>
<dbReference type="PANTHER" id="PTHR10000:SF25">
    <property type="entry name" value="PHOSPHATASE YKRA-RELATED"/>
    <property type="match status" value="1"/>
</dbReference>
<dbReference type="EMBL" id="SMBP01000008">
    <property type="protein sequence ID" value="TCU60196.1"/>
    <property type="molecule type" value="Genomic_DNA"/>
</dbReference>
<dbReference type="InterPro" id="IPR023214">
    <property type="entry name" value="HAD_sf"/>
</dbReference>
<sequence length="264" mass="30024">MIKLCVFDVDGTLITKGDRQFSYNTITALKNLQKQGVKLAIASGRPPFAMEKKLLEEITFDYFICSNGACVIDSKDEVLHRFSFTKQQTQKLIDIFRTKDDALMFQCIEAARCYHGYKRIAHMLEGFLGRLDILSDEREQSIYQQKSLPLAAVAKIEHEDLQAIKEHFPELLFTPFDTTYYDINGQHSKADGIACICKHIGIDMTECAAFGDDYNDLDMIKRCGYGIAMGNAREKVKEVAAYVTSNVEEDGIWNACLHYGWIKQ</sequence>
<evidence type="ECO:0008006" key="3">
    <source>
        <dbReference type="Google" id="ProtNLM"/>
    </source>
</evidence>
<keyword evidence="2" id="KW-1185">Reference proteome</keyword>
<name>A0A4R3TFW2_9FIRM</name>
<dbReference type="Gene3D" id="3.40.50.1000">
    <property type="entry name" value="HAD superfamily/HAD-like"/>
    <property type="match status" value="1"/>
</dbReference>
<dbReference type="Proteomes" id="UP000295773">
    <property type="component" value="Unassembled WGS sequence"/>
</dbReference>
<dbReference type="SFLD" id="SFLDG01140">
    <property type="entry name" value="C2.B:_Phosphomannomutase_and_P"/>
    <property type="match status" value="1"/>
</dbReference>
<proteinExistence type="predicted"/>
<comment type="caution">
    <text evidence="1">The sequence shown here is derived from an EMBL/GenBank/DDBJ whole genome shotgun (WGS) entry which is preliminary data.</text>
</comment>
<evidence type="ECO:0000313" key="1">
    <source>
        <dbReference type="EMBL" id="TCU60196.1"/>
    </source>
</evidence>
<dbReference type="InterPro" id="IPR006379">
    <property type="entry name" value="HAD-SF_hydro_IIB"/>
</dbReference>
<protein>
    <recommendedName>
        <fullName evidence="3">Cof subfamily protein (Haloacid dehalogenase superfamily)/HAD superfamily hydrolase (TIGR01484 family)</fullName>
    </recommendedName>
</protein>
<accession>A0A4R3TFW2</accession>
<organism evidence="1 2">
    <name type="scientific">Longicatena caecimuris</name>
    <dbReference type="NCBI Taxonomy" id="1796635"/>
    <lineage>
        <taxon>Bacteria</taxon>
        <taxon>Bacillati</taxon>
        <taxon>Bacillota</taxon>
        <taxon>Erysipelotrichia</taxon>
        <taxon>Erysipelotrichales</taxon>
        <taxon>Erysipelotrichaceae</taxon>
        <taxon>Longicatena</taxon>
    </lineage>
</organism>
<dbReference type="RefSeq" id="WP_132224568.1">
    <property type="nucleotide sequence ID" value="NZ_JANKBG010000008.1"/>
</dbReference>
<dbReference type="SUPFAM" id="SSF56784">
    <property type="entry name" value="HAD-like"/>
    <property type="match status" value="1"/>
</dbReference>
<reference evidence="1 2" key="1">
    <citation type="submission" date="2019-03" db="EMBL/GenBank/DDBJ databases">
        <title>Genomic Encyclopedia of Type Strains, Phase IV (KMG-IV): sequencing the most valuable type-strain genomes for metagenomic binning, comparative biology and taxonomic classification.</title>
        <authorList>
            <person name="Goeker M."/>
        </authorList>
    </citation>
    <scope>NUCLEOTIDE SEQUENCE [LARGE SCALE GENOMIC DNA]</scope>
    <source>
        <strain evidence="1 2">DSM 29481</strain>
    </source>
</reference>